<protein>
    <recommendedName>
        <fullName evidence="3">Cytosolic protein</fullName>
    </recommendedName>
</protein>
<dbReference type="AlphaFoldDB" id="A0A084H3F7"/>
<accession>A0A084H3F7</accession>
<dbReference type="RefSeq" id="WP_029285070.1">
    <property type="nucleotide sequence ID" value="NZ_CP176757.1"/>
</dbReference>
<proteinExistence type="predicted"/>
<gene>
    <name evidence="1" type="ORF">GS18_0204120</name>
</gene>
<reference evidence="1 2" key="1">
    <citation type="journal article" date="2005" name="Int. J. Syst. Evol. Microbiol.">
        <title>Bacillus cibi sp. nov., isolated from jeotgal, a traditional Korean fermented seafood.</title>
        <authorList>
            <person name="Yoon J.H."/>
            <person name="Lee C.H."/>
            <person name="Oh T.K."/>
        </authorList>
    </citation>
    <scope>NUCLEOTIDE SEQUENCE [LARGE SCALE GENOMIC DNA]</scope>
    <source>
        <strain evidence="1 2">DSM 16189</strain>
    </source>
</reference>
<comment type="caution">
    <text evidence="1">The sequence shown here is derived from an EMBL/GenBank/DDBJ whole genome shotgun (WGS) entry which is preliminary data.</text>
</comment>
<dbReference type="Pfam" id="PF14071">
    <property type="entry name" value="YlbD_coat"/>
    <property type="match status" value="1"/>
</dbReference>
<evidence type="ECO:0008006" key="3">
    <source>
        <dbReference type="Google" id="ProtNLM"/>
    </source>
</evidence>
<dbReference type="STRING" id="246786.GS18_0204120"/>
<dbReference type="OrthoDB" id="1655540at2"/>
<evidence type="ECO:0000313" key="2">
    <source>
        <dbReference type="Proteomes" id="UP000028549"/>
    </source>
</evidence>
<dbReference type="EMBL" id="JNVC02000001">
    <property type="protein sequence ID" value="KEZ54119.1"/>
    <property type="molecule type" value="Genomic_DNA"/>
</dbReference>
<name>A0A084H3F7_METID</name>
<keyword evidence="2" id="KW-1185">Reference proteome</keyword>
<dbReference type="Proteomes" id="UP000028549">
    <property type="component" value="Unassembled WGS sequence"/>
</dbReference>
<organism evidence="1 2">
    <name type="scientific">Metabacillus indicus</name>
    <name type="common">Bacillus indicus</name>
    <dbReference type="NCBI Taxonomy" id="246786"/>
    <lineage>
        <taxon>Bacteria</taxon>
        <taxon>Bacillati</taxon>
        <taxon>Bacillota</taxon>
        <taxon>Bacilli</taxon>
        <taxon>Bacillales</taxon>
        <taxon>Bacillaceae</taxon>
        <taxon>Metabacillus</taxon>
    </lineage>
</organism>
<sequence length="131" mass="15226">MTEKKEHPSIAQFKEFVKKHPKLISEVRKGDKKWQELFEDWYLLGENDASWQKYREDAAEAESAEDKKSDFMSRMMTAVKNMDANQMNQHLYNMNNTISSIQNLFSTFGLTKGASSGQSKTQSNPFSFRKD</sequence>
<evidence type="ECO:0000313" key="1">
    <source>
        <dbReference type="EMBL" id="KEZ54119.1"/>
    </source>
</evidence>
<dbReference type="InterPro" id="IPR025953">
    <property type="entry name" value="YlbD_coat"/>
</dbReference>